<organism evidence="1 2">
    <name type="scientific">Aquamicrobium lusatiense</name>
    <dbReference type="NCBI Taxonomy" id="89772"/>
    <lineage>
        <taxon>Bacteria</taxon>
        <taxon>Pseudomonadati</taxon>
        <taxon>Pseudomonadota</taxon>
        <taxon>Alphaproteobacteria</taxon>
        <taxon>Hyphomicrobiales</taxon>
        <taxon>Phyllobacteriaceae</taxon>
        <taxon>Aquamicrobium</taxon>
    </lineage>
</organism>
<sequence>MCAYHVYENAPLGSLIRFCDGTPRPADEKVAEVEAWERRNGTGLLAMKDPAPELRSWVPPTSITLRLSAVDGNAADNGDLSLTFSVDSNLRFEILARPLAGTFRVLRGSGSAVELLGIAGDRAEARHYLRACPAGAGLRIEEETADSHAADVVEGRSASVRVDIPRPTTRPDRLRVSG</sequence>
<evidence type="ECO:0000313" key="1">
    <source>
        <dbReference type="EMBL" id="MBB6014264.1"/>
    </source>
</evidence>
<evidence type="ECO:0000313" key="2">
    <source>
        <dbReference type="Proteomes" id="UP000533306"/>
    </source>
</evidence>
<accession>A0A7W9S6J8</accession>
<dbReference type="EMBL" id="JACHEU010000004">
    <property type="protein sequence ID" value="MBB6014264.1"/>
    <property type="molecule type" value="Genomic_DNA"/>
</dbReference>
<dbReference type="AlphaFoldDB" id="A0A7W9S6J8"/>
<comment type="caution">
    <text evidence="1">The sequence shown here is derived from an EMBL/GenBank/DDBJ whole genome shotgun (WGS) entry which is preliminary data.</text>
</comment>
<keyword evidence="2" id="KW-1185">Reference proteome</keyword>
<dbReference type="RefSeq" id="WP_183832431.1">
    <property type="nucleotide sequence ID" value="NZ_JACHEU010000004.1"/>
</dbReference>
<reference evidence="1 2" key="1">
    <citation type="submission" date="2020-08" db="EMBL/GenBank/DDBJ databases">
        <title>Genomic Encyclopedia of Type Strains, Phase IV (KMG-IV): sequencing the most valuable type-strain genomes for metagenomic binning, comparative biology and taxonomic classification.</title>
        <authorList>
            <person name="Goeker M."/>
        </authorList>
    </citation>
    <scope>NUCLEOTIDE SEQUENCE [LARGE SCALE GENOMIC DNA]</scope>
    <source>
        <strain evidence="1 2">DSM 11099</strain>
    </source>
</reference>
<gene>
    <name evidence="1" type="ORF">HNR59_003658</name>
</gene>
<dbReference type="Proteomes" id="UP000533306">
    <property type="component" value="Unassembled WGS sequence"/>
</dbReference>
<proteinExistence type="predicted"/>
<name>A0A7W9S6J8_9HYPH</name>
<protein>
    <submittedName>
        <fullName evidence="1">Uncharacterized protein</fullName>
    </submittedName>
</protein>